<name>A0ABT8UPW8_9MYCO</name>
<gene>
    <name evidence="5" type="ORF">Q2100_29150</name>
</gene>
<evidence type="ECO:0000313" key="5">
    <source>
        <dbReference type="EMBL" id="MDO3639844.1"/>
    </source>
</evidence>
<dbReference type="EMBL" id="JAUMSQ010000397">
    <property type="protein sequence ID" value="MDO3639844.1"/>
    <property type="molecule type" value="Genomic_DNA"/>
</dbReference>
<evidence type="ECO:0000256" key="2">
    <source>
        <dbReference type="ARBA" id="ARBA00023136"/>
    </source>
</evidence>
<dbReference type="Proteomes" id="UP001168823">
    <property type="component" value="Unassembled WGS sequence"/>
</dbReference>
<reference evidence="5" key="1">
    <citation type="submission" date="2023-07" db="EMBL/GenBank/DDBJ databases">
        <title>Mycolicibacterium sp. nov., a novel bacterial species.</title>
        <authorList>
            <person name="Cao Y."/>
        </authorList>
    </citation>
    <scope>NUCLEOTIDE SEQUENCE</scope>
    <source>
        <strain evidence="5">KC 300</strain>
    </source>
</reference>
<comment type="subcellular location">
    <subcellularLocation>
        <location evidence="1">Membrane</location>
    </subcellularLocation>
</comment>
<evidence type="ECO:0000256" key="4">
    <source>
        <dbReference type="SAM" id="Phobius"/>
    </source>
</evidence>
<comment type="caution">
    <text evidence="5">The sequence shown here is derived from an EMBL/GenBank/DDBJ whole genome shotgun (WGS) entry which is preliminary data.</text>
</comment>
<feature type="transmembrane region" description="Helical" evidence="4">
    <location>
        <begin position="85"/>
        <end position="105"/>
    </location>
</feature>
<evidence type="ECO:0008006" key="7">
    <source>
        <dbReference type="Google" id="ProtNLM"/>
    </source>
</evidence>
<dbReference type="RefSeq" id="WP_302916833.1">
    <property type="nucleotide sequence ID" value="NZ_JAUMSQ010000397.1"/>
</dbReference>
<evidence type="ECO:0000256" key="1">
    <source>
        <dbReference type="ARBA" id="ARBA00004370"/>
    </source>
</evidence>
<dbReference type="PANTHER" id="PTHR37042">
    <property type="entry name" value="OUTER MEMBRANE PROTEIN RV1973"/>
    <property type="match status" value="1"/>
</dbReference>
<organism evidence="5 6">
    <name type="scientific">Mycolicibacterium arseniciresistens</name>
    <dbReference type="NCBI Taxonomy" id="3062257"/>
    <lineage>
        <taxon>Bacteria</taxon>
        <taxon>Bacillati</taxon>
        <taxon>Actinomycetota</taxon>
        <taxon>Actinomycetes</taxon>
        <taxon>Mycobacteriales</taxon>
        <taxon>Mycobacteriaceae</taxon>
        <taxon>Mycolicibacterium</taxon>
    </lineage>
</organism>
<dbReference type="PANTHER" id="PTHR37042:SF4">
    <property type="entry name" value="OUTER MEMBRANE PROTEIN RV1973"/>
    <property type="match status" value="1"/>
</dbReference>
<keyword evidence="4" id="KW-0812">Transmembrane</keyword>
<keyword evidence="6" id="KW-1185">Reference proteome</keyword>
<sequence>MSTEKDPIEPDVSEVTEAGEVTEVTEPDDTPAVTEPADTPEVTEVTESDTSEVTKPDDTPDVAEPEATADVAEPEARAGIPWARVLAFGVLPALALILAISAGVLKWQVNEARQADAARVESLQAARNTVALMLTYDPAKIDQQLAEARDLLTGPFRDTYTTMTNDIVIPGAKQQGITAVASVPGAAIESVDKNRAVTMLYVNQKVSVGGQMPTDNLSTVRVTLDKVGDRWLVSQFEPV</sequence>
<protein>
    <recommendedName>
        <fullName evidence="7">Outer membrane protein</fullName>
    </recommendedName>
</protein>
<keyword evidence="4" id="KW-1133">Transmembrane helix</keyword>
<feature type="region of interest" description="Disordered" evidence="3">
    <location>
        <begin position="1"/>
        <end position="74"/>
    </location>
</feature>
<proteinExistence type="predicted"/>
<evidence type="ECO:0000313" key="6">
    <source>
        <dbReference type="Proteomes" id="UP001168823"/>
    </source>
</evidence>
<accession>A0ABT8UPW8</accession>
<keyword evidence="2 4" id="KW-0472">Membrane</keyword>
<evidence type="ECO:0000256" key="3">
    <source>
        <dbReference type="SAM" id="MobiDB-lite"/>
    </source>
</evidence>